<dbReference type="EMBL" id="JARKHS020021338">
    <property type="protein sequence ID" value="KAK8770292.1"/>
    <property type="molecule type" value="Genomic_DNA"/>
</dbReference>
<keyword evidence="2" id="KW-1185">Reference proteome</keyword>
<comment type="caution">
    <text evidence="1">The sequence shown here is derived from an EMBL/GenBank/DDBJ whole genome shotgun (WGS) entry which is preliminary data.</text>
</comment>
<sequence>MQGFAVEKLAACFCCHDSWLLQASPTRVAVCYLWVIATDDCHSSGCHLCGRRFRRVVRINSVVMYFCTMCVL</sequence>
<evidence type="ECO:0000313" key="2">
    <source>
        <dbReference type="Proteomes" id="UP001321473"/>
    </source>
</evidence>
<protein>
    <submittedName>
        <fullName evidence="1">Uncharacterized protein</fullName>
    </submittedName>
</protein>
<organism evidence="1 2">
    <name type="scientific">Amblyomma americanum</name>
    <name type="common">Lone star tick</name>
    <dbReference type="NCBI Taxonomy" id="6943"/>
    <lineage>
        <taxon>Eukaryota</taxon>
        <taxon>Metazoa</taxon>
        <taxon>Ecdysozoa</taxon>
        <taxon>Arthropoda</taxon>
        <taxon>Chelicerata</taxon>
        <taxon>Arachnida</taxon>
        <taxon>Acari</taxon>
        <taxon>Parasitiformes</taxon>
        <taxon>Ixodida</taxon>
        <taxon>Ixodoidea</taxon>
        <taxon>Ixodidae</taxon>
        <taxon>Amblyomminae</taxon>
        <taxon>Amblyomma</taxon>
    </lineage>
</organism>
<name>A0AAQ4E6K8_AMBAM</name>
<reference evidence="1 2" key="1">
    <citation type="journal article" date="2023" name="Arcadia Sci">
        <title>De novo assembly of a long-read Amblyomma americanum tick genome.</title>
        <authorList>
            <person name="Chou S."/>
            <person name="Poskanzer K.E."/>
            <person name="Rollins M."/>
            <person name="Thuy-Boun P.S."/>
        </authorList>
    </citation>
    <scope>NUCLEOTIDE SEQUENCE [LARGE SCALE GENOMIC DNA]</scope>
    <source>
        <strain evidence="1">F_SG_1</strain>
        <tissue evidence="1">Salivary glands</tissue>
    </source>
</reference>
<dbReference type="AlphaFoldDB" id="A0AAQ4E6K8"/>
<evidence type="ECO:0000313" key="1">
    <source>
        <dbReference type="EMBL" id="KAK8770292.1"/>
    </source>
</evidence>
<proteinExistence type="predicted"/>
<dbReference type="Proteomes" id="UP001321473">
    <property type="component" value="Unassembled WGS sequence"/>
</dbReference>
<gene>
    <name evidence="1" type="ORF">V5799_013243</name>
</gene>
<accession>A0AAQ4E6K8</accession>